<dbReference type="Gene3D" id="1.20.5.990">
    <property type="entry name" value="Nemo cc2-lz domain - 1d5 darpin complex"/>
    <property type="match status" value="1"/>
</dbReference>
<evidence type="ECO:0000256" key="3">
    <source>
        <dbReference type="SAM" id="MobiDB-lite"/>
    </source>
</evidence>
<feature type="region of interest" description="Disordered" evidence="3">
    <location>
        <begin position="456"/>
        <end position="475"/>
    </location>
</feature>
<evidence type="ECO:0000256" key="2">
    <source>
        <dbReference type="SAM" id="Coils"/>
    </source>
</evidence>
<reference evidence="4" key="2">
    <citation type="submission" date="2021-01" db="UniProtKB">
        <authorList>
            <consortium name="EnsemblMetazoa"/>
        </authorList>
    </citation>
    <scope>IDENTIFICATION</scope>
</reference>
<feature type="compositionally biased region" description="Basic and acidic residues" evidence="3">
    <location>
        <begin position="108"/>
        <end position="119"/>
    </location>
</feature>
<dbReference type="PANTHER" id="PTHR31882:SF12">
    <property type="match status" value="1"/>
</dbReference>
<feature type="region of interest" description="Disordered" evidence="3">
    <location>
        <begin position="108"/>
        <end position="135"/>
    </location>
</feature>
<dbReference type="GO" id="GO:0006357">
    <property type="term" value="P:regulation of transcription by RNA polymerase II"/>
    <property type="evidence" value="ECO:0000318"/>
    <property type="project" value="GO_Central"/>
</dbReference>
<dbReference type="GeneID" id="757087"/>
<keyword evidence="1 2" id="KW-0175">Coiled coil</keyword>
<dbReference type="GO" id="GO:0005737">
    <property type="term" value="C:cytoplasm"/>
    <property type="evidence" value="ECO:0007669"/>
    <property type="project" value="UniProtKB-ARBA"/>
</dbReference>
<evidence type="ECO:0000256" key="1">
    <source>
        <dbReference type="ARBA" id="ARBA00023054"/>
    </source>
</evidence>
<dbReference type="GO" id="GO:0043122">
    <property type="term" value="P:regulation of canonical NF-kappaB signal transduction"/>
    <property type="evidence" value="ECO:0007669"/>
    <property type="project" value="UniProtKB-ARBA"/>
</dbReference>
<protein>
    <submittedName>
        <fullName evidence="4">Uncharacterized protein</fullName>
    </submittedName>
</protein>
<dbReference type="OMA" id="FTHERQD"/>
<keyword evidence="5" id="KW-1185">Reference proteome</keyword>
<reference evidence="5" key="1">
    <citation type="submission" date="2015-02" db="EMBL/GenBank/DDBJ databases">
        <title>Genome sequencing for Strongylocentrotus purpuratus.</title>
        <authorList>
            <person name="Murali S."/>
            <person name="Liu Y."/>
            <person name="Vee V."/>
            <person name="English A."/>
            <person name="Wang M."/>
            <person name="Skinner E."/>
            <person name="Han Y."/>
            <person name="Muzny D.M."/>
            <person name="Worley K.C."/>
            <person name="Gibbs R.A."/>
        </authorList>
    </citation>
    <scope>NUCLEOTIDE SEQUENCE</scope>
</reference>
<dbReference type="EnsemblMetazoa" id="XM_030979091">
    <property type="protein sequence ID" value="XP_030834951"/>
    <property type="gene ID" value="LOC757087"/>
</dbReference>
<dbReference type="AlphaFoldDB" id="A0A7M7NDE1"/>
<dbReference type="KEGG" id="spu:757087"/>
<dbReference type="OrthoDB" id="10059994at2759"/>
<evidence type="ECO:0000313" key="4">
    <source>
        <dbReference type="EnsemblMetazoa" id="XP_030834951"/>
    </source>
</evidence>
<dbReference type="PANTHER" id="PTHR31882">
    <property type="entry name" value="TNFAIP3-INTERACTING PROTEIN COILED COIL FAMILY MEMBER"/>
    <property type="match status" value="1"/>
</dbReference>
<dbReference type="RefSeq" id="XP_030834951.1">
    <property type="nucleotide sequence ID" value="XM_030979091.1"/>
</dbReference>
<dbReference type="Proteomes" id="UP000007110">
    <property type="component" value="Unassembled WGS sequence"/>
</dbReference>
<proteinExistence type="predicted"/>
<feature type="coiled-coil region" evidence="2">
    <location>
        <begin position="141"/>
        <end position="271"/>
    </location>
</feature>
<feature type="compositionally biased region" description="Low complexity" evidence="3">
    <location>
        <begin position="121"/>
        <end position="133"/>
    </location>
</feature>
<sequence length="475" mass="55429">MSLQITKVGEALQVVSNLLGNVEGISQLSQVIPQILRLVRQMKSQKMLRHVFEEENSNLKQDLQGANEIIRELRDKIEKLEMEIQDLKKASEDKSLKDFDYVTRKEAADVKQEEKKHEQMTSSAQTPAQASSSEGVSVEAYESLQKKIITLKQKLAQVVKLNHSWDEQYHRMEVALKQELEGTKLMMQERNQEVERREKERDEILVAAKHRMEELEAGKADLQKNHDQTKQQLAKVNRYAVSLQGHKQELETEVKRLNEALEQKLQVKEKKPVAVAPPPFRRNEMSKPKKGDEAILLSHEERSILASLSQNELIEELGLLKQQVDVYKSDFYKEQRDRQRANGEVDEIKTELHRTKKKMEKQKQELQIMKDQALAYQFHADEQKRPAAVPRRERPRSSNPQDNVYELLGVDRAQNYPRRYVKQRKEKDLVPHGVNYAMNDEYVDAQEEFQICYPPDSSEHGTLDRSDDHFLFTQK</sequence>
<name>A0A7M7NDE1_STRPU</name>
<organism evidence="4 5">
    <name type="scientific">Strongylocentrotus purpuratus</name>
    <name type="common">Purple sea urchin</name>
    <dbReference type="NCBI Taxonomy" id="7668"/>
    <lineage>
        <taxon>Eukaryota</taxon>
        <taxon>Metazoa</taxon>
        <taxon>Echinodermata</taxon>
        <taxon>Eleutherozoa</taxon>
        <taxon>Echinozoa</taxon>
        <taxon>Echinoidea</taxon>
        <taxon>Euechinoidea</taxon>
        <taxon>Echinacea</taxon>
        <taxon>Camarodonta</taxon>
        <taxon>Echinidea</taxon>
        <taxon>Strongylocentrotidae</taxon>
        <taxon>Strongylocentrotus</taxon>
    </lineage>
</organism>
<evidence type="ECO:0000313" key="5">
    <source>
        <dbReference type="Proteomes" id="UP000007110"/>
    </source>
</evidence>
<dbReference type="InParanoid" id="A0A7M7NDE1"/>
<feature type="coiled-coil region" evidence="2">
    <location>
        <begin position="49"/>
        <end position="97"/>
    </location>
</feature>
<accession>A0A7M7NDE1</accession>
<feature type="compositionally biased region" description="Basic and acidic residues" evidence="3">
    <location>
        <begin position="457"/>
        <end position="475"/>
    </location>
</feature>
<feature type="compositionally biased region" description="Basic and acidic residues" evidence="3">
    <location>
        <begin position="381"/>
        <end position="396"/>
    </location>
</feature>
<feature type="coiled-coil region" evidence="2">
    <location>
        <begin position="338"/>
        <end position="372"/>
    </location>
</feature>
<feature type="region of interest" description="Disordered" evidence="3">
    <location>
        <begin position="381"/>
        <end position="402"/>
    </location>
</feature>